<proteinExistence type="predicted"/>
<gene>
    <name evidence="3" type="ORF">Pla52n_09700</name>
</gene>
<evidence type="ECO:0000313" key="3">
    <source>
        <dbReference type="EMBL" id="TWU08388.1"/>
    </source>
</evidence>
<dbReference type="Gene3D" id="3.40.1360.10">
    <property type="match status" value="1"/>
</dbReference>
<dbReference type="SUPFAM" id="SSF56726">
    <property type="entry name" value="DNA topoisomerase IV, alpha subunit"/>
    <property type="match status" value="1"/>
</dbReference>
<comment type="caution">
    <text evidence="3">The sequence shown here is derived from an EMBL/GenBank/DDBJ whole genome shotgun (WGS) entry which is preliminary data.</text>
</comment>
<dbReference type="InterPro" id="IPR036078">
    <property type="entry name" value="Spo11/TopoVI_A_sf"/>
</dbReference>
<dbReference type="InterPro" id="IPR003594">
    <property type="entry name" value="HATPase_dom"/>
</dbReference>
<accession>A0A5C6B8T6</accession>
<dbReference type="EMBL" id="SJPN01000001">
    <property type="protein sequence ID" value="TWU08388.1"/>
    <property type="molecule type" value="Genomic_DNA"/>
</dbReference>
<dbReference type="InterPro" id="IPR036890">
    <property type="entry name" value="HATPase_C_sf"/>
</dbReference>
<reference evidence="3 4" key="1">
    <citation type="submission" date="2019-02" db="EMBL/GenBank/DDBJ databases">
        <title>Deep-cultivation of Planctomycetes and their phenomic and genomic characterization uncovers novel biology.</title>
        <authorList>
            <person name="Wiegand S."/>
            <person name="Jogler M."/>
            <person name="Boedeker C."/>
            <person name="Pinto D."/>
            <person name="Vollmers J."/>
            <person name="Rivas-Marin E."/>
            <person name="Kohn T."/>
            <person name="Peeters S.H."/>
            <person name="Heuer A."/>
            <person name="Rast P."/>
            <person name="Oberbeckmann S."/>
            <person name="Bunk B."/>
            <person name="Jeske O."/>
            <person name="Meyerdierks A."/>
            <person name="Storesund J.E."/>
            <person name="Kallscheuer N."/>
            <person name="Luecker S."/>
            <person name="Lage O.M."/>
            <person name="Pohl T."/>
            <person name="Merkel B.J."/>
            <person name="Hornburger P."/>
            <person name="Mueller R.-W."/>
            <person name="Bruemmer F."/>
            <person name="Labrenz M."/>
            <person name="Spormann A.M."/>
            <person name="Op Den Camp H."/>
            <person name="Overmann J."/>
            <person name="Amann R."/>
            <person name="Jetten M.S.M."/>
            <person name="Mascher T."/>
            <person name="Medema M.H."/>
            <person name="Devos D.P."/>
            <person name="Kaster A.-K."/>
            <person name="Ovreas L."/>
            <person name="Rohde M."/>
            <person name="Galperin M.Y."/>
            <person name="Jogler C."/>
        </authorList>
    </citation>
    <scope>NUCLEOTIDE SEQUENCE [LARGE SCALE GENOMIC DNA]</scope>
    <source>
        <strain evidence="3 4">Pla52n</strain>
    </source>
</reference>
<keyword evidence="3" id="KW-0413">Isomerase</keyword>
<keyword evidence="4" id="KW-1185">Reference proteome</keyword>
<dbReference type="AlphaFoldDB" id="A0A5C6B8T6"/>
<sequence>MKPELHSINRTAEFFSESELEKQIGHTRCDWVLAIIKELLDNSMDAIEQTNVPPEIVLNIDSTGITVVDNGPGFPPDAVEKLTDFDTRYSSRAFYRAPTRGAQGNAGKTILALSYVLNGKKGQVSILGCGVLSQITVSYDAVKQSPAVLLESREQLSDFFDSSICELPSRLPVIANSDDVNFRTSGTLIHVAIDGLLATLESHEINRYFRFATGYQLLNPHLSLIFKIGDKTQGLVRTASSMAKWRPSKPEPPHWHTPESFSNLVLASHRADCEANRDRSLRSFMKAFHGHRRNDAVNAVLERSGLPHGPVSTLIGKNGVATKPVSRLFKEMKSQVDAPGHSQIGQIGRTNCRKAFENFGANDSTFRYRNWTGACERGFPLIVEAAFAELADCTRDGLVISGVNFSPSVRNDICTEMTQALSDQLAPKWKPIIAMLHITMIDPPFADRGKSRINVDHQTALAISEVVEFVTRDWFKRQKAIERDEGKLLRKQARAERSKQQDCTLKDAILIVLHGAVEKAAGKQKGFYTARDLYYQARPLVQKYNSEYLDQKYFDRVIDEYEIEHGILKGRLRDPRGFLIEPHTGRKVPLGTSDVLDYEIPWDLYHTLIYVEKKNLVHAFEYAKVPERYDIAVIAAEGYATRAAKLLAQNAHRERGVRVLCLHDADPDGYNIARTLSQSSGAHDFDFEVIDMGLTIEEALEMGLQTETFARRKQLPSGLDLSQAALDSFAGVATEVVRKGKKHTEYRDCVRVELNALSADKDLFTEWIDRKLKQFGVAEKLIPKNETICQYVANRTDEHLRQDIAEKVESMLCVASKIDDAFRIARDSSTIENPQRVVQEWAEDCLPERWTDCCDALVEKQIASLDDVIHEAVEQVLR</sequence>
<dbReference type="GO" id="GO:0003677">
    <property type="term" value="F:DNA binding"/>
    <property type="evidence" value="ECO:0007669"/>
    <property type="project" value="InterPro"/>
</dbReference>
<dbReference type="GO" id="GO:0016853">
    <property type="term" value="F:isomerase activity"/>
    <property type="evidence" value="ECO:0007669"/>
    <property type="project" value="UniProtKB-KW"/>
</dbReference>
<dbReference type="SUPFAM" id="SSF55874">
    <property type="entry name" value="ATPase domain of HSP90 chaperone/DNA topoisomerase II/histidine kinase"/>
    <property type="match status" value="1"/>
</dbReference>
<name>A0A5C6B8T6_9BACT</name>
<dbReference type="GO" id="GO:0005694">
    <property type="term" value="C:chromosome"/>
    <property type="evidence" value="ECO:0007669"/>
    <property type="project" value="InterPro"/>
</dbReference>
<dbReference type="RefSeq" id="WP_146518436.1">
    <property type="nucleotide sequence ID" value="NZ_CP151726.1"/>
</dbReference>
<dbReference type="OrthoDB" id="223149at2"/>
<evidence type="ECO:0000259" key="2">
    <source>
        <dbReference type="Pfam" id="PF21180"/>
    </source>
</evidence>
<feature type="domain" description="Topoisomerase 6 subunit A/Spo11 TOPRIM" evidence="2">
    <location>
        <begin position="609"/>
        <end position="689"/>
    </location>
</feature>
<dbReference type="InterPro" id="IPR034136">
    <property type="entry name" value="TOPRIM_Topo6A/Spo11"/>
</dbReference>
<dbReference type="Proteomes" id="UP000320176">
    <property type="component" value="Unassembled WGS sequence"/>
</dbReference>
<dbReference type="Gene3D" id="3.30.565.10">
    <property type="entry name" value="Histidine kinase-like ATPase, C-terminal domain"/>
    <property type="match status" value="1"/>
</dbReference>
<dbReference type="Pfam" id="PF21180">
    <property type="entry name" value="TOP6A-Spo11_Toprim"/>
    <property type="match status" value="1"/>
</dbReference>
<dbReference type="Pfam" id="PF02518">
    <property type="entry name" value="HATPase_c"/>
    <property type="match status" value="1"/>
</dbReference>
<evidence type="ECO:0000313" key="4">
    <source>
        <dbReference type="Proteomes" id="UP000320176"/>
    </source>
</evidence>
<feature type="domain" description="Histidine kinase/HSP90-like ATPase" evidence="1">
    <location>
        <begin position="33"/>
        <end position="96"/>
    </location>
</feature>
<protein>
    <submittedName>
        <fullName evidence="3">DNA topoisomerase VI subunit B</fullName>
    </submittedName>
</protein>
<organism evidence="3 4">
    <name type="scientific">Stieleria varia</name>
    <dbReference type="NCBI Taxonomy" id="2528005"/>
    <lineage>
        <taxon>Bacteria</taxon>
        <taxon>Pseudomonadati</taxon>
        <taxon>Planctomycetota</taxon>
        <taxon>Planctomycetia</taxon>
        <taxon>Pirellulales</taxon>
        <taxon>Pirellulaceae</taxon>
        <taxon>Stieleria</taxon>
    </lineage>
</organism>
<evidence type="ECO:0000259" key="1">
    <source>
        <dbReference type="Pfam" id="PF02518"/>
    </source>
</evidence>